<comment type="subcellular location">
    <subcellularLocation>
        <location evidence="1">Membrane</location>
        <topology evidence="1">Single-pass type I membrane protein</topology>
    </subcellularLocation>
</comment>
<evidence type="ECO:0000256" key="10">
    <source>
        <dbReference type="ARBA" id="ARBA00022840"/>
    </source>
</evidence>
<comment type="similarity">
    <text evidence="2">Belongs to the protein kinase superfamily. TKL Ser/Thr protein kinase family. TGFB receptor subfamily.</text>
</comment>
<dbReference type="InterPro" id="IPR000719">
    <property type="entry name" value="Prot_kinase_dom"/>
</dbReference>
<reference evidence="17" key="1">
    <citation type="submission" date="2021-02" db="EMBL/GenBank/DDBJ databases">
        <authorList>
            <person name="Nowell W R."/>
        </authorList>
    </citation>
    <scope>NUCLEOTIDE SEQUENCE</scope>
</reference>
<keyword evidence="6 14" id="KW-0812">Transmembrane</keyword>
<dbReference type="PANTHER" id="PTHR23255">
    <property type="entry name" value="TRANSFORMING GROWTH FACTOR-BETA RECEPTOR TYPE I AND II"/>
    <property type="match status" value="1"/>
</dbReference>
<evidence type="ECO:0000313" key="17">
    <source>
        <dbReference type="EMBL" id="CAF1602820.1"/>
    </source>
</evidence>
<keyword evidence="5" id="KW-0808">Transferase</keyword>
<feature type="transmembrane region" description="Helical" evidence="14">
    <location>
        <begin position="79"/>
        <end position="99"/>
    </location>
</feature>
<dbReference type="GO" id="GO:0071363">
    <property type="term" value="P:cellular response to growth factor stimulus"/>
    <property type="evidence" value="ECO:0007669"/>
    <property type="project" value="TreeGrafter"/>
</dbReference>
<evidence type="ECO:0000256" key="1">
    <source>
        <dbReference type="ARBA" id="ARBA00004479"/>
    </source>
</evidence>
<evidence type="ECO:0000313" key="18">
    <source>
        <dbReference type="Proteomes" id="UP000663870"/>
    </source>
</evidence>
<keyword evidence="8" id="KW-0547">Nucleotide-binding</keyword>
<dbReference type="EMBL" id="CAJNOH010003912">
    <property type="protein sequence ID" value="CAF1352909.1"/>
    <property type="molecule type" value="Genomic_DNA"/>
</dbReference>
<evidence type="ECO:0000256" key="3">
    <source>
        <dbReference type="ARBA" id="ARBA00012401"/>
    </source>
</evidence>
<evidence type="ECO:0000259" key="15">
    <source>
        <dbReference type="PROSITE" id="PS50011"/>
    </source>
</evidence>
<dbReference type="GO" id="GO:0043235">
    <property type="term" value="C:receptor complex"/>
    <property type="evidence" value="ECO:0007669"/>
    <property type="project" value="TreeGrafter"/>
</dbReference>
<dbReference type="AlphaFoldDB" id="A0A816AUJ5"/>
<comment type="caution">
    <text evidence="17">The sequence shown here is derived from an EMBL/GenBank/DDBJ whole genome shotgun (WGS) entry which is preliminary data.</text>
</comment>
<dbReference type="EMBL" id="CAJNOL010005291">
    <property type="protein sequence ID" value="CAF1602820.1"/>
    <property type="molecule type" value="Genomic_DNA"/>
</dbReference>
<dbReference type="GO" id="GO:0005524">
    <property type="term" value="F:ATP binding"/>
    <property type="evidence" value="ECO:0007669"/>
    <property type="project" value="UniProtKB-KW"/>
</dbReference>
<dbReference type="Gene3D" id="1.10.510.10">
    <property type="entry name" value="Transferase(Phosphotransferase) domain 1"/>
    <property type="match status" value="1"/>
</dbReference>
<keyword evidence="11 14" id="KW-1133">Transmembrane helix</keyword>
<dbReference type="GO" id="GO:0005886">
    <property type="term" value="C:plasma membrane"/>
    <property type="evidence" value="ECO:0007669"/>
    <property type="project" value="TreeGrafter"/>
</dbReference>
<keyword evidence="9" id="KW-0418">Kinase</keyword>
<keyword evidence="12 14" id="KW-0472">Membrane</keyword>
<dbReference type="Proteomes" id="UP000663870">
    <property type="component" value="Unassembled WGS sequence"/>
</dbReference>
<evidence type="ECO:0000256" key="7">
    <source>
        <dbReference type="ARBA" id="ARBA00022729"/>
    </source>
</evidence>
<keyword evidence="18" id="KW-1185">Reference proteome</keyword>
<evidence type="ECO:0000256" key="4">
    <source>
        <dbReference type="ARBA" id="ARBA00022527"/>
    </source>
</evidence>
<dbReference type="SUPFAM" id="SSF56112">
    <property type="entry name" value="Protein kinase-like (PK-like)"/>
    <property type="match status" value="1"/>
</dbReference>
<dbReference type="EC" id="2.7.11.30" evidence="3"/>
<feature type="non-terminal residue" evidence="17">
    <location>
        <position position="1"/>
    </location>
</feature>
<evidence type="ECO:0000256" key="6">
    <source>
        <dbReference type="ARBA" id="ARBA00022692"/>
    </source>
</evidence>
<gene>
    <name evidence="17" type="ORF">JXQ802_LOCUS48505</name>
    <name evidence="16" type="ORF">PYM288_LOCUS32488</name>
</gene>
<dbReference type="InterPro" id="IPR008271">
    <property type="entry name" value="Ser/Thr_kinase_AS"/>
</dbReference>
<dbReference type="PANTHER" id="PTHR23255:SF71">
    <property type="entry name" value="RECEPTOR PROTEIN SERINE_THREONINE KINASE"/>
    <property type="match status" value="1"/>
</dbReference>
<dbReference type="PROSITE" id="PS00108">
    <property type="entry name" value="PROTEIN_KINASE_ST"/>
    <property type="match status" value="1"/>
</dbReference>
<dbReference type="Pfam" id="PF00069">
    <property type="entry name" value="Pkinase"/>
    <property type="match status" value="1"/>
</dbReference>
<sequence length="376" mass="43158">EQCDSNSPTYQLTHQHHTCYASWTLQSNDNSISFTAGCMYNDYFFVRLMCGTNQTNRYIVCCSQRDYCTLTTRQPSGNFSILILITIISIIVVVILLLIRSLPLLMQRTLARHITLEKVIDAGRYGSVHLGKWRANHDASTYTQLWLVNDNEYHENGSVYDYLMTHRITIPILIKMILSIASGLCHLHMPIDSTNGKVALVYRDLKTKNILVKKDLSCCIADLEHVDIDIQANSRVGTQRYMASEVLHGTLNERSFKSFKAANIYALGLVFWKILRKCQTNPNENDADPYQVPYEDILPNNPTFEQIRDVVCTRKIRPPPSPRWQTHPILHYLVRLCGELWIEDRACCLSSLNVKKQLKTQMSLIENNLSNINIES</sequence>
<evidence type="ECO:0000256" key="2">
    <source>
        <dbReference type="ARBA" id="ARBA00009605"/>
    </source>
</evidence>
<keyword evidence="10" id="KW-0067">ATP-binding</keyword>
<proteinExistence type="inferred from homology"/>
<evidence type="ECO:0000256" key="12">
    <source>
        <dbReference type="ARBA" id="ARBA00023136"/>
    </source>
</evidence>
<evidence type="ECO:0000256" key="14">
    <source>
        <dbReference type="SAM" id="Phobius"/>
    </source>
</evidence>
<dbReference type="SMART" id="SM00220">
    <property type="entry name" value="S_TKc"/>
    <property type="match status" value="1"/>
</dbReference>
<evidence type="ECO:0000256" key="11">
    <source>
        <dbReference type="ARBA" id="ARBA00022989"/>
    </source>
</evidence>
<keyword evidence="4" id="KW-0723">Serine/threonine-protein kinase</keyword>
<keyword evidence="13" id="KW-0675">Receptor</keyword>
<evidence type="ECO:0000313" key="16">
    <source>
        <dbReference type="EMBL" id="CAF1352909.1"/>
    </source>
</evidence>
<evidence type="ECO:0000256" key="9">
    <source>
        <dbReference type="ARBA" id="ARBA00022777"/>
    </source>
</evidence>
<dbReference type="GO" id="GO:0004675">
    <property type="term" value="F:transmembrane receptor protein serine/threonine kinase activity"/>
    <property type="evidence" value="ECO:0007669"/>
    <property type="project" value="UniProtKB-EC"/>
</dbReference>
<dbReference type="PROSITE" id="PS50011">
    <property type="entry name" value="PROTEIN_KINASE_DOM"/>
    <property type="match status" value="1"/>
</dbReference>
<keyword evidence="7" id="KW-0732">Signal</keyword>
<protein>
    <recommendedName>
        <fullName evidence="3">receptor protein serine/threonine kinase</fullName>
        <ecNumber evidence="3">2.7.11.30</ecNumber>
    </recommendedName>
</protein>
<evidence type="ECO:0000256" key="13">
    <source>
        <dbReference type="ARBA" id="ARBA00023170"/>
    </source>
</evidence>
<name>A0A816AUJ5_9BILA</name>
<evidence type="ECO:0000256" key="5">
    <source>
        <dbReference type="ARBA" id="ARBA00022679"/>
    </source>
</evidence>
<dbReference type="Gene3D" id="3.30.200.20">
    <property type="entry name" value="Phosphorylase Kinase, domain 1"/>
    <property type="match status" value="1"/>
</dbReference>
<feature type="domain" description="Protein kinase" evidence="15">
    <location>
        <begin position="68"/>
        <end position="334"/>
    </location>
</feature>
<evidence type="ECO:0000256" key="8">
    <source>
        <dbReference type="ARBA" id="ARBA00022741"/>
    </source>
</evidence>
<organism evidence="17 18">
    <name type="scientific">Rotaria sordida</name>
    <dbReference type="NCBI Taxonomy" id="392033"/>
    <lineage>
        <taxon>Eukaryota</taxon>
        <taxon>Metazoa</taxon>
        <taxon>Spiralia</taxon>
        <taxon>Gnathifera</taxon>
        <taxon>Rotifera</taxon>
        <taxon>Eurotatoria</taxon>
        <taxon>Bdelloidea</taxon>
        <taxon>Philodinida</taxon>
        <taxon>Philodinidae</taxon>
        <taxon>Rotaria</taxon>
    </lineage>
</organism>
<dbReference type="InterPro" id="IPR011009">
    <property type="entry name" value="Kinase-like_dom_sf"/>
</dbReference>
<dbReference type="Proteomes" id="UP000663854">
    <property type="component" value="Unassembled WGS sequence"/>
</dbReference>
<dbReference type="InterPro" id="IPR000333">
    <property type="entry name" value="TGFB_receptor"/>
</dbReference>
<accession>A0A816AUJ5</accession>